<comment type="caution">
    <text evidence="6">The sequence shown here is derived from an EMBL/GenBank/DDBJ whole genome shotgun (WGS) entry which is preliminary data.</text>
</comment>
<organism evidence="6 7">
    <name type="scientific">Yinghuangia soli</name>
    <dbReference type="NCBI Taxonomy" id="2908204"/>
    <lineage>
        <taxon>Bacteria</taxon>
        <taxon>Bacillati</taxon>
        <taxon>Actinomycetota</taxon>
        <taxon>Actinomycetes</taxon>
        <taxon>Kitasatosporales</taxon>
        <taxon>Streptomycetaceae</taxon>
        <taxon>Yinghuangia</taxon>
    </lineage>
</organism>
<evidence type="ECO:0000256" key="1">
    <source>
        <dbReference type="ARBA" id="ARBA00022898"/>
    </source>
</evidence>
<sequence>MAVTDGGAGAGLPAALGGTALFPEGLPLTRVQVPDRAELDRRLDGILTSGQLTNGDTVRELEEAAAEFLDVPHVVAVSNCTSGLMLALQAFGVAGHRVVMPSFTFSATAHAAHWAGGRPVFAEVNEHNVTLDPADAAAALAHSEAAGGVKALMATHVYGTPCDVEELQKTADDYGVPLLYDAAHAFGSRRNGQPIGGFGSAEVFSLSPTKVVVAAEGGLVATRDAALAEQIRLGRGYGNPGDYDCVFPGLNARMSELHAALALVSLRSLPERIAHRGAMVAAFAERVAGLPGLALPRLAEGDSSTWKDLTLIIDPDEFGCGTEALGAALKAEGIDSRRYFYPAVHLQKAYAEWAGERALPVTEKMADRVLTVPLWSHMDEATVLRIADAVVRIQGHADRI</sequence>
<protein>
    <submittedName>
        <fullName evidence="6">DegT/DnrJ/EryC1/StrS family aminotransferase</fullName>
    </submittedName>
</protein>
<keyword evidence="1 4" id="KW-0663">Pyridoxal phosphate</keyword>
<dbReference type="InterPro" id="IPR000653">
    <property type="entry name" value="DegT/StrS_aminotransferase"/>
</dbReference>
<dbReference type="Proteomes" id="UP001165378">
    <property type="component" value="Unassembled WGS sequence"/>
</dbReference>
<comment type="similarity">
    <text evidence="2 5">Belongs to the DegT/DnrJ/EryC1 family.</text>
</comment>
<dbReference type="EMBL" id="JAKFHA010000012">
    <property type="protein sequence ID" value="MCF2529728.1"/>
    <property type="molecule type" value="Genomic_DNA"/>
</dbReference>
<dbReference type="Gene3D" id="3.90.1150.10">
    <property type="entry name" value="Aspartate Aminotransferase, domain 1"/>
    <property type="match status" value="1"/>
</dbReference>
<dbReference type="RefSeq" id="WP_235054143.1">
    <property type="nucleotide sequence ID" value="NZ_JAKFHA010000012.1"/>
</dbReference>
<dbReference type="SUPFAM" id="SSF53383">
    <property type="entry name" value="PLP-dependent transferases"/>
    <property type="match status" value="1"/>
</dbReference>
<dbReference type="AlphaFoldDB" id="A0AA41Q1D9"/>
<dbReference type="PANTHER" id="PTHR30244">
    <property type="entry name" value="TRANSAMINASE"/>
    <property type="match status" value="1"/>
</dbReference>
<dbReference type="GO" id="GO:0000271">
    <property type="term" value="P:polysaccharide biosynthetic process"/>
    <property type="evidence" value="ECO:0007669"/>
    <property type="project" value="TreeGrafter"/>
</dbReference>
<proteinExistence type="inferred from homology"/>
<name>A0AA41Q1D9_9ACTN</name>
<evidence type="ECO:0000256" key="4">
    <source>
        <dbReference type="PIRSR" id="PIRSR000390-2"/>
    </source>
</evidence>
<dbReference type="InterPro" id="IPR015421">
    <property type="entry name" value="PyrdxlP-dep_Trfase_major"/>
</dbReference>
<dbReference type="Gene3D" id="3.40.640.10">
    <property type="entry name" value="Type I PLP-dependent aspartate aminotransferase-like (Major domain)"/>
    <property type="match status" value="1"/>
</dbReference>
<feature type="active site" description="Proton acceptor" evidence="3">
    <location>
        <position position="210"/>
    </location>
</feature>
<feature type="modified residue" description="N6-(pyridoxal phosphate)lysine" evidence="4">
    <location>
        <position position="210"/>
    </location>
</feature>
<dbReference type="InterPro" id="IPR015424">
    <property type="entry name" value="PyrdxlP-dep_Trfase"/>
</dbReference>
<dbReference type="InterPro" id="IPR015422">
    <property type="entry name" value="PyrdxlP-dep_Trfase_small"/>
</dbReference>
<dbReference type="GO" id="GO:0008483">
    <property type="term" value="F:transaminase activity"/>
    <property type="evidence" value="ECO:0007669"/>
    <property type="project" value="UniProtKB-KW"/>
</dbReference>
<accession>A0AA41Q1D9</accession>
<dbReference type="Pfam" id="PF01041">
    <property type="entry name" value="DegT_DnrJ_EryC1"/>
    <property type="match status" value="1"/>
</dbReference>
<gene>
    <name evidence="6" type="ORF">LZ495_21245</name>
</gene>
<dbReference type="PANTHER" id="PTHR30244:SF9">
    <property type="entry name" value="PROTEIN RV3402C"/>
    <property type="match status" value="1"/>
</dbReference>
<dbReference type="PIRSF" id="PIRSF000390">
    <property type="entry name" value="PLP_StrS"/>
    <property type="match status" value="1"/>
</dbReference>
<dbReference type="GO" id="GO:0030170">
    <property type="term" value="F:pyridoxal phosphate binding"/>
    <property type="evidence" value="ECO:0007669"/>
    <property type="project" value="TreeGrafter"/>
</dbReference>
<evidence type="ECO:0000313" key="6">
    <source>
        <dbReference type="EMBL" id="MCF2529728.1"/>
    </source>
</evidence>
<dbReference type="CDD" id="cd00616">
    <property type="entry name" value="AHBA_syn"/>
    <property type="match status" value="1"/>
</dbReference>
<keyword evidence="7" id="KW-1185">Reference proteome</keyword>
<reference evidence="6" key="1">
    <citation type="submission" date="2022-01" db="EMBL/GenBank/DDBJ databases">
        <title>Genome-Based Taxonomic Classification of the Phylum Actinobacteria.</title>
        <authorList>
            <person name="Gao Y."/>
        </authorList>
    </citation>
    <scope>NUCLEOTIDE SEQUENCE</scope>
    <source>
        <strain evidence="6">KLBMP 8922</strain>
    </source>
</reference>
<evidence type="ECO:0000256" key="3">
    <source>
        <dbReference type="PIRSR" id="PIRSR000390-1"/>
    </source>
</evidence>
<keyword evidence="6" id="KW-0032">Aminotransferase</keyword>
<keyword evidence="6" id="KW-0808">Transferase</keyword>
<evidence type="ECO:0000256" key="5">
    <source>
        <dbReference type="RuleBase" id="RU004508"/>
    </source>
</evidence>
<evidence type="ECO:0000313" key="7">
    <source>
        <dbReference type="Proteomes" id="UP001165378"/>
    </source>
</evidence>
<evidence type="ECO:0000256" key="2">
    <source>
        <dbReference type="ARBA" id="ARBA00037999"/>
    </source>
</evidence>